<protein>
    <submittedName>
        <fullName evidence="1">Uncharacterized protein</fullName>
    </submittedName>
</protein>
<evidence type="ECO:0000313" key="2">
    <source>
        <dbReference type="Proteomes" id="UP001610563"/>
    </source>
</evidence>
<dbReference type="EMBL" id="JBFTWV010000019">
    <property type="protein sequence ID" value="KAL2797470.1"/>
    <property type="molecule type" value="Genomic_DNA"/>
</dbReference>
<keyword evidence="2" id="KW-1185">Reference proteome</keyword>
<organism evidence="1 2">
    <name type="scientific">Aspergillus keveii</name>
    <dbReference type="NCBI Taxonomy" id="714993"/>
    <lineage>
        <taxon>Eukaryota</taxon>
        <taxon>Fungi</taxon>
        <taxon>Dikarya</taxon>
        <taxon>Ascomycota</taxon>
        <taxon>Pezizomycotina</taxon>
        <taxon>Eurotiomycetes</taxon>
        <taxon>Eurotiomycetidae</taxon>
        <taxon>Eurotiales</taxon>
        <taxon>Aspergillaceae</taxon>
        <taxon>Aspergillus</taxon>
        <taxon>Aspergillus subgen. Nidulantes</taxon>
    </lineage>
</organism>
<sequence length="121" mass="13089">MLGYCKIAGSHLDNNHSSVSQMSASVLVVGVTTNLYRDAGIHPPCTCRSSVLPCTTSSHNTNPSVILTTSAPQVCRTVPSSTDRSSRFEDGVFQMPFPSWLVSSESKQDTSPLLRALYVLR</sequence>
<dbReference type="Proteomes" id="UP001610563">
    <property type="component" value="Unassembled WGS sequence"/>
</dbReference>
<name>A0ABR4GEK5_9EURO</name>
<gene>
    <name evidence="1" type="ORF">BJX66DRAFT_297861</name>
</gene>
<evidence type="ECO:0000313" key="1">
    <source>
        <dbReference type="EMBL" id="KAL2797470.1"/>
    </source>
</evidence>
<comment type="caution">
    <text evidence="1">The sequence shown here is derived from an EMBL/GenBank/DDBJ whole genome shotgun (WGS) entry which is preliminary data.</text>
</comment>
<accession>A0ABR4GEK5</accession>
<proteinExistence type="predicted"/>
<reference evidence="1 2" key="1">
    <citation type="submission" date="2024-07" db="EMBL/GenBank/DDBJ databases">
        <title>Section-level genome sequencing and comparative genomics of Aspergillus sections Usti and Cavernicolus.</title>
        <authorList>
            <consortium name="Lawrence Berkeley National Laboratory"/>
            <person name="Nybo J.L."/>
            <person name="Vesth T.C."/>
            <person name="Theobald S."/>
            <person name="Frisvad J.C."/>
            <person name="Larsen T.O."/>
            <person name="Kjaerboelling I."/>
            <person name="Rothschild-Mancinelli K."/>
            <person name="Lyhne E.K."/>
            <person name="Kogle M.E."/>
            <person name="Barry K."/>
            <person name="Clum A."/>
            <person name="Na H."/>
            <person name="Ledsgaard L."/>
            <person name="Lin J."/>
            <person name="Lipzen A."/>
            <person name="Kuo A."/>
            <person name="Riley R."/>
            <person name="Mondo S."/>
            <person name="Labutti K."/>
            <person name="Haridas S."/>
            <person name="Pangalinan J."/>
            <person name="Salamov A.A."/>
            <person name="Simmons B.A."/>
            <person name="Magnuson J.K."/>
            <person name="Chen J."/>
            <person name="Drula E."/>
            <person name="Henrissat B."/>
            <person name="Wiebenga A."/>
            <person name="Lubbers R.J."/>
            <person name="Gomes A.C."/>
            <person name="Makela M.R."/>
            <person name="Stajich J."/>
            <person name="Grigoriev I.V."/>
            <person name="Mortensen U.H."/>
            <person name="De Vries R.P."/>
            <person name="Baker S.E."/>
            <person name="Andersen M.R."/>
        </authorList>
    </citation>
    <scope>NUCLEOTIDE SEQUENCE [LARGE SCALE GENOMIC DNA]</scope>
    <source>
        <strain evidence="1 2">CBS 209.92</strain>
    </source>
</reference>